<dbReference type="Pfam" id="PF06999">
    <property type="entry name" value="Suc_Fer-like"/>
    <property type="match status" value="1"/>
</dbReference>
<dbReference type="PANTHER" id="PTHR31001">
    <property type="entry name" value="UNCHARACTERIZED TRANSCRIPTIONAL REGULATORY PROTEIN"/>
    <property type="match status" value="1"/>
</dbReference>
<feature type="compositionally biased region" description="Basic residues" evidence="3">
    <location>
        <begin position="224"/>
        <end position="235"/>
    </location>
</feature>
<dbReference type="CDD" id="cd00067">
    <property type="entry name" value="GAL4"/>
    <property type="match status" value="1"/>
</dbReference>
<dbReference type="SMART" id="SM00066">
    <property type="entry name" value="GAL4"/>
    <property type="match status" value="1"/>
</dbReference>
<gene>
    <name evidence="5" type="ORF">CDV36_003894</name>
</gene>
<evidence type="ECO:0000256" key="3">
    <source>
        <dbReference type="SAM" id="MobiDB-lite"/>
    </source>
</evidence>
<dbReference type="GO" id="GO:0008270">
    <property type="term" value="F:zinc ion binding"/>
    <property type="evidence" value="ECO:0007669"/>
    <property type="project" value="InterPro"/>
</dbReference>
<dbReference type="PANTHER" id="PTHR31001:SF90">
    <property type="entry name" value="CENTROMERE DNA-BINDING PROTEIN COMPLEX CBF3 SUBUNIT B"/>
    <property type="match status" value="1"/>
</dbReference>
<dbReference type="AlphaFoldDB" id="A0A3M2SFX5"/>
<feature type="region of interest" description="Disordered" evidence="3">
    <location>
        <begin position="143"/>
        <end position="235"/>
    </location>
</feature>
<dbReference type="Proteomes" id="UP000277212">
    <property type="component" value="Unassembled WGS sequence"/>
</dbReference>
<dbReference type="CDD" id="cd12148">
    <property type="entry name" value="fungal_TF_MHR"/>
    <property type="match status" value="1"/>
</dbReference>
<dbReference type="PROSITE" id="PS00463">
    <property type="entry name" value="ZN2_CY6_FUNGAL_1"/>
    <property type="match status" value="1"/>
</dbReference>
<dbReference type="Gene3D" id="4.10.240.10">
    <property type="entry name" value="Zn(2)-C6 fungal-type DNA-binding domain"/>
    <property type="match status" value="1"/>
</dbReference>
<keyword evidence="6" id="KW-1185">Reference proteome</keyword>
<evidence type="ECO:0000259" key="4">
    <source>
        <dbReference type="PROSITE" id="PS50048"/>
    </source>
</evidence>
<dbReference type="PROSITE" id="PS50048">
    <property type="entry name" value="ZN2_CY6_FUNGAL_2"/>
    <property type="match status" value="1"/>
</dbReference>
<dbReference type="InterPro" id="IPR036864">
    <property type="entry name" value="Zn2-C6_fun-type_DNA-bd_sf"/>
</dbReference>
<comment type="subcellular location">
    <subcellularLocation>
        <location evidence="1">Nucleus</location>
    </subcellularLocation>
</comment>
<reference evidence="5 6" key="1">
    <citation type="submission" date="2017-06" db="EMBL/GenBank/DDBJ databases">
        <title>Comparative genomic analysis of Ambrosia Fusariam Clade fungi.</title>
        <authorList>
            <person name="Stajich J.E."/>
            <person name="Carrillo J."/>
            <person name="Kijimoto T."/>
            <person name="Eskalen A."/>
            <person name="O'Donnell K."/>
            <person name="Kasson M."/>
        </authorList>
    </citation>
    <scope>NUCLEOTIDE SEQUENCE [LARGE SCALE GENOMIC DNA]</scope>
    <source>
        <strain evidence="5">UCR3666</strain>
    </source>
</reference>
<keyword evidence="2" id="KW-0539">Nucleus</keyword>
<feature type="compositionally biased region" description="Polar residues" evidence="3">
    <location>
        <begin position="166"/>
        <end position="177"/>
    </location>
</feature>
<evidence type="ECO:0000256" key="1">
    <source>
        <dbReference type="ARBA" id="ARBA00004123"/>
    </source>
</evidence>
<comment type="caution">
    <text evidence="5">The sequence shown here is derived from an EMBL/GenBank/DDBJ whole genome shotgun (WGS) entry which is preliminary data.</text>
</comment>
<dbReference type="STRING" id="2010991.A0A3M2SFX5"/>
<sequence length="906" mass="100541">MLSASNIPTPDGSSDYSNPTSALLLPTFIMVNNVVPKNTNQLIDLIDAAPTTSSPLTESTFPITVLSTDPTIPSISIKPCPHEAIILLCSQKSRDARCGQSAPLLRKEFERHLRPLGLYRDLDDERSGGVGIYFISHVSGHKKTMTDSNRVVQPKTPQTRGPMRQHTWTNNHGSSLSDAPLNSAESVKSGPGKSPINFNSVSPVPPPVSQSFYRPTRRPTSGTMHRRSRTNPRPRTRVVSCLLCRERKLRCNRQFPCTNCTARGVECQAPPTAAARGREATPPADPQVSNEQLLKRLESLEALLASRTRQGELQSSGPSFSEDTGQRQFPSNVQNWLSDALLLERLCMGPKAGDFTHSNPIVVRTCPVRLITRPWSFVFQNEALPSLAVQPEPIRCLWLPDRQEAKRLVDKYINDISFIHHVIHGPSVRRLVDQVYDTINQGNTAPMGPIALLIAIFANSTCLWTAQDLSRNLFCGVSEARSQASLWQKAGIDVLDHIQQSPHVSLESTQALVILCYSIVNLEGVSVKFRALFSRAITMARELGLHCIDSPRQVLGHGSGFTKLEAEVGRRVWWYLCTTDWIVAGLSGTLGGAYTIHPSQMAVHKPQNIDDEDCIDGEEIVGRPMDQPTCMSYFLERIRFAEIFRASLENAQFAALSPDTISFQLVQELEARMSRFWDDAPAFLCFNHVMNRTASKITIQGYILNLFVHGQRCRAHLPYLARGQAGPAYATSRAACVESARLIIRMEMRMEEEEHDFASTRLRMSIVLHHIFLAFLVLLLDVCLDTNGPRQISKSPEAVVAWRILQDAKAQSQQASTLVEPLGRVMRKHEVLHNAEELENWPLADLGAQGSVSALAPSLEVNPQPSWGSMRDLPRMPQGGDSLGTGQEVSTNDWPNFLGGLYLPFI</sequence>
<proteinExistence type="predicted"/>
<feature type="compositionally biased region" description="Polar residues" evidence="3">
    <location>
        <begin position="146"/>
        <end position="159"/>
    </location>
</feature>
<dbReference type="InterPro" id="IPR009737">
    <property type="entry name" value="Aim32/Apd1-like"/>
</dbReference>
<name>A0A3M2SFX5_9HYPO</name>
<dbReference type="GO" id="GO:0000981">
    <property type="term" value="F:DNA-binding transcription factor activity, RNA polymerase II-specific"/>
    <property type="evidence" value="ECO:0007669"/>
    <property type="project" value="InterPro"/>
</dbReference>
<dbReference type="OrthoDB" id="3014581at2759"/>
<dbReference type="EMBL" id="NKUJ01000047">
    <property type="protein sequence ID" value="RMJ16473.1"/>
    <property type="molecule type" value="Genomic_DNA"/>
</dbReference>
<dbReference type="InterPro" id="IPR050613">
    <property type="entry name" value="Sec_Metabolite_Reg"/>
</dbReference>
<dbReference type="Pfam" id="PF00172">
    <property type="entry name" value="Zn_clus"/>
    <property type="match status" value="1"/>
</dbReference>
<evidence type="ECO:0000313" key="6">
    <source>
        <dbReference type="Proteomes" id="UP000277212"/>
    </source>
</evidence>
<dbReference type="SUPFAM" id="SSF57701">
    <property type="entry name" value="Zn2/Cys6 DNA-binding domain"/>
    <property type="match status" value="1"/>
</dbReference>
<evidence type="ECO:0000256" key="2">
    <source>
        <dbReference type="ARBA" id="ARBA00023242"/>
    </source>
</evidence>
<dbReference type="GO" id="GO:0005634">
    <property type="term" value="C:nucleus"/>
    <property type="evidence" value="ECO:0007669"/>
    <property type="project" value="UniProtKB-SubCell"/>
</dbReference>
<dbReference type="InterPro" id="IPR001138">
    <property type="entry name" value="Zn2Cys6_DnaBD"/>
</dbReference>
<accession>A0A3M2SFX5</accession>
<feature type="compositionally biased region" description="Polar residues" evidence="3">
    <location>
        <begin position="311"/>
        <end position="328"/>
    </location>
</feature>
<evidence type="ECO:0000313" key="5">
    <source>
        <dbReference type="EMBL" id="RMJ16473.1"/>
    </source>
</evidence>
<feature type="region of interest" description="Disordered" evidence="3">
    <location>
        <begin position="308"/>
        <end position="328"/>
    </location>
</feature>
<organism evidence="5 6">
    <name type="scientific">Fusarium kuroshium</name>
    <dbReference type="NCBI Taxonomy" id="2010991"/>
    <lineage>
        <taxon>Eukaryota</taxon>
        <taxon>Fungi</taxon>
        <taxon>Dikarya</taxon>
        <taxon>Ascomycota</taxon>
        <taxon>Pezizomycotina</taxon>
        <taxon>Sordariomycetes</taxon>
        <taxon>Hypocreomycetidae</taxon>
        <taxon>Hypocreales</taxon>
        <taxon>Nectriaceae</taxon>
        <taxon>Fusarium</taxon>
        <taxon>Fusarium solani species complex</taxon>
    </lineage>
</organism>
<feature type="domain" description="Zn(2)-C6 fungal-type" evidence="4">
    <location>
        <begin position="240"/>
        <end position="267"/>
    </location>
</feature>
<feature type="compositionally biased region" description="Polar residues" evidence="3">
    <location>
        <begin position="210"/>
        <end position="223"/>
    </location>
</feature>
<protein>
    <recommendedName>
        <fullName evidence="4">Zn(2)-C6 fungal-type domain-containing protein</fullName>
    </recommendedName>
</protein>